<dbReference type="Gene3D" id="1.20.120.1510">
    <property type="match status" value="1"/>
</dbReference>
<dbReference type="CDD" id="cd05401">
    <property type="entry name" value="NT_GlnE_GlnD_like"/>
    <property type="match status" value="2"/>
</dbReference>
<dbReference type="HAMAP" id="MF_00802">
    <property type="entry name" value="GlnE"/>
    <property type="match status" value="1"/>
</dbReference>
<accession>A0A2X4USS5</accession>
<name>A0A2X4USS5_9GAMM</name>
<dbReference type="GO" id="GO:0008882">
    <property type="term" value="F:[glutamate-ammonia-ligase] adenylyltransferase activity"/>
    <property type="evidence" value="ECO:0007669"/>
    <property type="project" value="UniProtKB-UniRule"/>
</dbReference>
<dbReference type="EC" id="2.7.7.42" evidence="7"/>
<dbReference type="Pfam" id="PF08335">
    <property type="entry name" value="GlnD_UR_UTase"/>
    <property type="match status" value="2"/>
</dbReference>
<dbReference type="GO" id="GO:0047388">
    <property type="term" value="F:[glutamine synthetase]-adenylyl-L-tyrosine phosphorylase activity"/>
    <property type="evidence" value="ECO:0007669"/>
    <property type="project" value="UniProtKB-EC"/>
</dbReference>
<gene>
    <name evidence="7 10" type="primary">glnE</name>
    <name evidence="10" type="ORF">NCTC12151_02787</name>
</gene>
<dbReference type="FunFam" id="3.30.460.10:FF:000009">
    <property type="entry name" value="Bifunctional glutamine synthetase adenylyltransferase/adenylyl-removing enzyme"/>
    <property type="match status" value="1"/>
</dbReference>
<dbReference type="Proteomes" id="UP000249005">
    <property type="component" value="Chromosome 1"/>
</dbReference>
<keyword evidence="11" id="KW-1185">Reference proteome</keyword>
<dbReference type="GO" id="GO:0000820">
    <property type="term" value="P:regulation of glutamine family amino acid metabolic process"/>
    <property type="evidence" value="ECO:0007669"/>
    <property type="project" value="UniProtKB-UniRule"/>
</dbReference>
<feature type="region of interest" description="Adenylyl removase" evidence="7">
    <location>
        <begin position="1"/>
        <end position="441"/>
    </location>
</feature>
<evidence type="ECO:0000259" key="8">
    <source>
        <dbReference type="Pfam" id="PF03710"/>
    </source>
</evidence>
<feature type="domain" description="Glutamate-ammonia ligase adenylyltransferase repeated" evidence="8">
    <location>
        <begin position="37"/>
        <end position="276"/>
    </location>
</feature>
<keyword evidence="1 7" id="KW-0808">Transferase</keyword>
<comment type="catalytic activity">
    <reaction evidence="7">
        <text>[glutamine synthetase]-L-tyrosine + ATP = [glutamine synthetase]-O(4)-(5'-adenylyl)-L-tyrosine + diphosphate</text>
        <dbReference type="Rhea" id="RHEA:18589"/>
        <dbReference type="Rhea" id="RHEA-COMP:10660"/>
        <dbReference type="Rhea" id="RHEA-COMP:10661"/>
        <dbReference type="ChEBI" id="CHEBI:30616"/>
        <dbReference type="ChEBI" id="CHEBI:33019"/>
        <dbReference type="ChEBI" id="CHEBI:46858"/>
        <dbReference type="ChEBI" id="CHEBI:83624"/>
        <dbReference type="EC" id="2.7.7.42"/>
    </reaction>
</comment>
<evidence type="ECO:0000259" key="9">
    <source>
        <dbReference type="Pfam" id="PF08335"/>
    </source>
</evidence>
<feature type="region of interest" description="Adenylyl transferase" evidence="7">
    <location>
        <begin position="449"/>
        <end position="946"/>
    </location>
</feature>
<keyword evidence="10" id="KW-0436">Ligase</keyword>
<dbReference type="GO" id="GO:0005829">
    <property type="term" value="C:cytosol"/>
    <property type="evidence" value="ECO:0007669"/>
    <property type="project" value="TreeGrafter"/>
</dbReference>
<dbReference type="InterPro" id="IPR013546">
    <property type="entry name" value="PII_UdlTrfase/GS_AdlTrfase"/>
</dbReference>
<keyword evidence="6 7" id="KW-0511">Multifunctional enzyme</keyword>
<dbReference type="PANTHER" id="PTHR30621:SF0">
    <property type="entry name" value="BIFUNCTIONAL GLUTAMINE SYNTHETASE ADENYLYLTRANSFERASE_ADENYLYL-REMOVING ENZYME"/>
    <property type="match status" value="1"/>
</dbReference>
<dbReference type="GO" id="GO:0016874">
    <property type="term" value="F:ligase activity"/>
    <property type="evidence" value="ECO:0007669"/>
    <property type="project" value="UniProtKB-KW"/>
</dbReference>
<dbReference type="Gene3D" id="1.10.4050.10">
    <property type="entry name" value="Glutamine synthase adenylyltransferase GlnE"/>
    <property type="match status" value="1"/>
</dbReference>
<keyword evidence="2 7" id="KW-0548">Nucleotidyltransferase</keyword>
<evidence type="ECO:0000256" key="7">
    <source>
        <dbReference type="HAMAP-Rule" id="MF_00802"/>
    </source>
</evidence>
<reference evidence="10 11" key="1">
    <citation type="submission" date="2018-06" db="EMBL/GenBank/DDBJ databases">
        <authorList>
            <consortium name="Pathogen Informatics"/>
            <person name="Doyle S."/>
        </authorList>
    </citation>
    <scope>NUCLEOTIDE SEQUENCE [LARGE SCALE GENOMIC DNA]</scope>
    <source>
        <strain evidence="10 11">NCTC12151</strain>
    </source>
</reference>
<dbReference type="RefSeq" id="WP_111741176.1">
    <property type="nucleotide sequence ID" value="NZ_LR698987.1"/>
</dbReference>
<dbReference type="InterPro" id="IPR043519">
    <property type="entry name" value="NT_sf"/>
</dbReference>
<dbReference type="FunFam" id="1.20.120.330:FF:000008">
    <property type="entry name" value="Bifunctional glutamine synthetase adenylyltransferase/adenylyl-removing enzyme"/>
    <property type="match status" value="1"/>
</dbReference>
<protein>
    <recommendedName>
        <fullName evidence="7">Bifunctional glutamine synthetase adenylyltransferase/adenylyl-removing enzyme</fullName>
    </recommendedName>
    <alternativeName>
        <fullName evidence="7">ATP:glutamine synthetase adenylyltransferase</fullName>
    </alternativeName>
    <alternativeName>
        <fullName evidence="7">ATase</fullName>
    </alternativeName>
    <domain>
        <recommendedName>
            <fullName evidence="7">Glutamine synthetase adenylyl-L-tyrosine phosphorylase</fullName>
            <ecNumber evidence="7">2.7.7.89</ecNumber>
        </recommendedName>
        <alternativeName>
            <fullName evidence="7">Adenylyl removase</fullName>
            <shortName evidence="7">AR</shortName>
            <shortName evidence="7">AT-N</shortName>
        </alternativeName>
    </domain>
    <domain>
        <recommendedName>
            <fullName evidence="7">Glutamine synthetase adenylyl transferase</fullName>
            <ecNumber evidence="7">2.7.7.42</ecNumber>
        </recommendedName>
        <alternativeName>
            <fullName evidence="7">Adenylyl transferase</fullName>
            <shortName evidence="7">AT</shortName>
            <shortName evidence="7">AT-C</shortName>
        </alternativeName>
    </domain>
</protein>
<evidence type="ECO:0000256" key="5">
    <source>
        <dbReference type="ARBA" id="ARBA00022842"/>
    </source>
</evidence>
<sequence>MLPLSPLLETQRLKRQSDLAAQEPSAVNLSLEDGVALALSDFVSESLALQPDWLKELHQVPPQGDDAQRYREWLEEAMADAVDEVSLMRALRLFRRRMLTRISWAQSLSLCTTQQTLAQLSELAEVLIVSARDWLYEQCCREWGTPVNSEGEAQPLLILGMGKLGGGELNFSSDIDLIFAYPENGETQGGRRQLDNAQFFTRLGQRLIKALDQVTMEGFVYRVDMRLRPFGDGGPLVFSFSALEDYYQEQGRDWERYAMVKARVMGDAGEPYAEELKRMLRPFVFRRYIDFSVIQSLRGMKGMISREVRRRGLADNIKLGAGGIREIEFIAQVFQLIRGGREPQLQGNALLPTLLAIAELELLTKEQADALRESYLYLRRLENLLQAIDDQQTQTLPTDALNRERLAYGMGCVDWSAMMAELEIHTQAVREIFSSLIGEDAQEGEEDRGCQGYATLWQDELSEEELTALMPKLDEGVRRAVGEHLDAFRHDLDKRAVGQRGRDVLDRLMPRLLADVCQRNDADSLLPRLTHLIACIVTRTTYLELLVEYPSAMTHLIRLCAASPMVAQQLADYPILLDELLDVNSLYQAIPLSAYRDELRQFLLRVPEEDEEQRLEALRQFKQTHILRTAAADISGALPVMKVSDHLTYLAEAIIAAVVRQAWFQMTARYGQPTHLHDRDGLGFAVIGYGKLGGIELGYGSDLDLVFLNDCPDNISTDGPRSIDGRQFYLRLAQRIMHLFSARMASGILYEVDARLRPSGESGLLVTTLAAFDEYQRKEAWTWEHQALVRSRLVYGDAPLQAAFDRVRHDTLCLERDEETLKREVREMREKMRGHLGGKSDTLFDLKADEGGITDIEFIAQYLVLRYAHDKPQLTRWPDNVRIFELMANHQIMDEEEAMALTRAYVSMRDEIHRMALQEKAGKVTMDAFLPEREQVRISWQKWLGE</sequence>
<feature type="domain" description="PII-uridylyltransferase/Glutamine-synthetase adenylyltransferase" evidence="9">
    <location>
        <begin position="822"/>
        <end position="921"/>
    </location>
</feature>
<comment type="similarity">
    <text evidence="7">Belongs to the GlnE family.</text>
</comment>
<evidence type="ECO:0000256" key="6">
    <source>
        <dbReference type="ARBA" id="ARBA00023268"/>
    </source>
</evidence>
<feature type="domain" description="Glutamate-ammonia ligase adenylyltransferase repeated" evidence="8">
    <location>
        <begin position="554"/>
        <end position="806"/>
    </location>
</feature>
<keyword evidence="4 7" id="KW-0067">ATP-binding</keyword>
<dbReference type="AlphaFoldDB" id="A0A2X4USS5"/>
<dbReference type="Pfam" id="PF03710">
    <property type="entry name" value="GlnE"/>
    <property type="match status" value="2"/>
</dbReference>
<dbReference type="FunFam" id="1.20.120.330:FF:000005">
    <property type="entry name" value="Bifunctional glutamine synthetase adenylyltransferase/adenylyl-removing enzyme"/>
    <property type="match status" value="1"/>
</dbReference>
<dbReference type="PANTHER" id="PTHR30621">
    <property type="entry name" value="GLUTAMINE SYNTHETASE ADENYLYLTRANSFERASE"/>
    <property type="match status" value="1"/>
</dbReference>
<comment type="catalytic activity">
    <reaction evidence="7">
        <text>[glutamine synthetase]-O(4)-(5'-adenylyl)-L-tyrosine + phosphate = [glutamine synthetase]-L-tyrosine + ADP</text>
        <dbReference type="Rhea" id="RHEA:43716"/>
        <dbReference type="Rhea" id="RHEA-COMP:10660"/>
        <dbReference type="Rhea" id="RHEA-COMP:10661"/>
        <dbReference type="ChEBI" id="CHEBI:43474"/>
        <dbReference type="ChEBI" id="CHEBI:46858"/>
        <dbReference type="ChEBI" id="CHEBI:83624"/>
        <dbReference type="ChEBI" id="CHEBI:456216"/>
        <dbReference type="EC" id="2.7.7.89"/>
    </reaction>
</comment>
<evidence type="ECO:0000256" key="2">
    <source>
        <dbReference type="ARBA" id="ARBA00022695"/>
    </source>
</evidence>
<dbReference type="SUPFAM" id="SSF81301">
    <property type="entry name" value="Nucleotidyltransferase"/>
    <property type="match status" value="2"/>
</dbReference>
<keyword evidence="5 7" id="KW-0460">Magnesium</keyword>
<dbReference type="FunFam" id="1.20.120.1510:FF:000001">
    <property type="entry name" value="Bifunctional glutamine synthetase adenylyltransferase/adenylyl-removing enzyme"/>
    <property type="match status" value="1"/>
</dbReference>
<evidence type="ECO:0000313" key="10">
    <source>
        <dbReference type="EMBL" id="SQI42906.1"/>
    </source>
</evidence>
<evidence type="ECO:0000313" key="11">
    <source>
        <dbReference type="Proteomes" id="UP000249005"/>
    </source>
</evidence>
<evidence type="ECO:0000256" key="3">
    <source>
        <dbReference type="ARBA" id="ARBA00022741"/>
    </source>
</evidence>
<dbReference type="EC" id="2.7.7.89" evidence="7"/>
<dbReference type="OrthoDB" id="9759366at2"/>
<evidence type="ECO:0000256" key="4">
    <source>
        <dbReference type="ARBA" id="ARBA00022840"/>
    </source>
</evidence>
<dbReference type="InterPro" id="IPR023057">
    <property type="entry name" value="GlnE"/>
</dbReference>
<dbReference type="GO" id="GO:0000287">
    <property type="term" value="F:magnesium ion binding"/>
    <property type="evidence" value="ECO:0007669"/>
    <property type="project" value="UniProtKB-UniRule"/>
</dbReference>
<evidence type="ECO:0000256" key="1">
    <source>
        <dbReference type="ARBA" id="ARBA00022679"/>
    </source>
</evidence>
<dbReference type="FunFam" id="3.30.460.10:FF:000014">
    <property type="entry name" value="Bifunctional glutamine synthetase adenylyltransferase/adenylyl-removing enzyme"/>
    <property type="match status" value="1"/>
</dbReference>
<dbReference type="Gene3D" id="3.30.460.10">
    <property type="entry name" value="Beta Polymerase, domain 2"/>
    <property type="match status" value="2"/>
</dbReference>
<dbReference type="GO" id="GO:0005524">
    <property type="term" value="F:ATP binding"/>
    <property type="evidence" value="ECO:0007669"/>
    <property type="project" value="UniProtKB-UniRule"/>
</dbReference>
<feature type="domain" description="PII-uridylyltransferase/Glutamine-synthetase adenylyltransferase" evidence="9">
    <location>
        <begin position="299"/>
        <end position="436"/>
    </location>
</feature>
<comment type="function">
    <text evidence="7">Involved in the regulation of glutamine synthetase GlnA, a key enzyme in the process to assimilate ammonia. When cellular nitrogen levels are high, the C-terminal adenylyl transferase (AT) inactivates GlnA by covalent transfer of an adenylyl group from ATP to specific tyrosine residue of GlnA, thus reducing its activity. Conversely, when nitrogen levels are low, the N-terminal adenylyl removase (AR) activates GlnA by removing the adenylyl group by phosphorolysis, increasing its activity. The regulatory region of GlnE binds the signal transduction protein PII (GlnB) which indicates the nitrogen status of the cell.</text>
</comment>
<comment type="cofactor">
    <cofactor evidence="7">
        <name>Mg(2+)</name>
        <dbReference type="ChEBI" id="CHEBI:18420"/>
    </cofactor>
</comment>
<dbReference type="Gene3D" id="1.20.120.330">
    <property type="entry name" value="Nucleotidyltransferases domain 2"/>
    <property type="match status" value="2"/>
</dbReference>
<organism evidence="10 11">
    <name type="scientific">Leminorella richardii</name>
    <dbReference type="NCBI Taxonomy" id="158841"/>
    <lineage>
        <taxon>Bacteria</taxon>
        <taxon>Pseudomonadati</taxon>
        <taxon>Pseudomonadota</taxon>
        <taxon>Gammaproteobacteria</taxon>
        <taxon>Enterobacterales</taxon>
        <taxon>Budviciaceae</taxon>
        <taxon>Leminorella</taxon>
    </lineage>
</organism>
<dbReference type="EMBL" id="LS483470">
    <property type="protein sequence ID" value="SQI42906.1"/>
    <property type="molecule type" value="Genomic_DNA"/>
</dbReference>
<dbReference type="NCBIfam" id="NF008292">
    <property type="entry name" value="PRK11072.1"/>
    <property type="match status" value="1"/>
</dbReference>
<dbReference type="SUPFAM" id="SSF81593">
    <property type="entry name" value="Nucleotidyltransferase substrate binding subunit/domain"/>
    <property type="match status" value="2"/>
</dbReference>
<dbReference type="InterPro" id="IPR005190">
    <property type="entry name" value="GlnE_rpt_dom"/>
</dbReference>
<keyword evidence="3 7" id="KW-0547">Nucleotide-binding</keyword>
<proteinExistence type="inferred from homology"/>
<dbReference type="KEGG" id="lri:NCTC12151_02787"/>